<sequence length="47" mass="5363">MAAMHEMVGEPDPDREYTSPVALEDSEWLNVSFNDHGLLSWNSASYY</sequence>
<keyword evidence="2" id="KW-1185">Reference proteome</keyword>
<dbReference type="Proteomes" id="UP000645610">
    <property type="component" value="Unassembled WGS sequence"/>
</dbReference>
<gene>
    <name evidence="1" type="ORF">I2I01_03280</name>
</gene>
<dbReference type="AlphaFoldDB" id="A0A931FJK6"/>
<reference evidence="1 2" key="1">
    <citation type="submission" date="2020-11" db="EMBL/GenBank/DDBJ databases">
        <authorList>
            <person name="Kim M.K."/>
        </authorList>
    </citation>
    <scope>NUCLEOTIDE SEQUENCE [LARGE SCALE GENOMIC DNA]</scope>
    <source>
        <strain evidence="1 2">BT439</strain>
    </source>
</reference>
<name>A0A931FJK6_9BACT</name>
<dbReference type="RefSeq" id="WP_196284981.1">
    <property type="nucleotide sequence ID" value="NZ_JADQDP010000001.1"/>
</dbReference>
<comment type="caution">
    <text evidence="1">The sequence shown here is derived from an EMBL/GenBank/DDBJ whole genome shotgun (WGS) entry which is preliminary data.</text>
</comment>
<evidence type="ECO:0000313" key="2">
    <source>
        <dbReference type="Proteomes" id="UP000645610"/>
    </source>
</evidence>
<dbReference type="EMBL" id="JADQDP010000001">
    <property type="protein sequence ID" value="MBF9140640.1"/>
    <property type="molecule type" value="Genomic_DNA"/>
</dbReference>
<protein>
    <submittedName>
        <fullName evidence="1">Uncharacterized protein</fullName>
    </submittedName>
</protein>
<organism evidence="1 2">
    <name type="scientific">Hymenobacter properus</name>
    <dbReference type="NCBI Taxonomy" id="2791026"/>
    <lineage>
        <taxon>Bacteria</taxon>
        <taxon>Pseudomonadati</taxon>
        <taxon>Bacteroidota</taxon>
        <taxon>Cytophagia</taxon>
        <taxon>Cytophagales</taxon>
        <taxon>Hymenobacteraceae</taxon>
        <taxon>Hymenobacter</taxon>
    </lineage>
</organism>
<evidence type="ECO:0000313" key="1">
    <source>
        <dbReference type="EMBL" id="MBF9140640.1"/>
    </source>
</evidence>
<accession>A0A931FJK6</accession>
<proteinExistence type="predicted"/>